<dbReference type="AlphaFoldDB" id="A0A1M6IQF6"/>
<name>A0A1M6IQF6_9FIRM</name>
<evidence type="ECO:0000313" key="2">
    <source>
        <dbReference type="Proteomes" id="UP000184536"/>
    </source>
</evidence>
<organism evidence="1 2">
    <name type="scientific">Geosporobacter subterraneus DSM 17957</name>
    <dbReference type="NCBI Taxonomy" id="1121919"/>
    <lineage>
        <taxon>Bacteria</taxon>
        <taxon>Bacillati</taxon>
        <taxon>Bacillota</taxon>
        <taxon>Clostridia</taxon>
        <taxon>Peptostreptococcales</taxon>
        <taxon>Thermotaleaceae</taxon>
        <taxon>Geosporobacter</taxon>
    </lineage>
</organism>
<dbReference type="Pfam" id="PF06923">
    <property type="entry name" value="GutM"/>
    <property type="match status" value="1"/>
</dbReference>
<evidence type="ECO:0000313" key="1">
    <source>
        <dbReference type="EMBL" id="SHJ36716.1"/>
    </source>
</evidence>
<dbReference type="STRING" id="1121919.SAMN02745975_01928"/>
<dbReference type="Proteomes" id="UP000184536">
    <property type="component" value="Unassembled WGS sequence"/>
</dbReference>
<dbReference type="EMBL" id="FQZV01000022">
    <property type="protein sequence ID" value="SHJ36716.1"/>
    <property type="molecule type" value="Genomic_DNA"/>
</dbReference>
<dbReference type="InterPro" id="IPR009693">
    <property type="entry name" value="Glucitol_operon_activator"/>
</dbReference>
<dbReference type="RefSeq" id="WP_110941075.1">
    <property type="nucleotide sequence ID" value="NZ_FQZV01000022.1"/>
</dbReference>
<proteinExistence type="predicted"/>
<dbReference type="OrthoDB" id="9096700at2"/>
<sequence length="127" mass="14152">MDKIFVIAFGLLILQGVLSFNQIKNYQIRIKELKKKGLVGIGREKGLLRAGNITILVCNKQGKIIAAEKMEGITVFSRFREIDSLKGMTLQQLKEIYTDKKKNIGAKAMLQAIDSLETATKVNGQVL</sequence>
<keyword evidence="2" id="KW-1185">Reference proteome</keyword>
<protein>
    <submittedName>
        <fullName evidence="1">Glucitol operon activator protein</fullName>
    </submittedName>
</protein>
<reference evidence="2" key="1">
    <citation type="submission" date="2016-11" db="EMBL/GenBank/DDBJ databases">
        <authorList>
            <person name="Varghese N."/>
            <person name="Submissions S."/>
        </authorList>
    </citation>
    <scope>NUCLEOTIDE SEQUENCE [LARGE SCALE GENOMIC DNA]</scope>
    <source>
        <strain evidence="2">DSM 17957</strain>
    </source>
</reference>
<accession>A0A1M6IQF6</accession>
<gene>
    <name evidence="1" type="ORF">SAMN02745975_01928</name>
</gene>